<dbReference type="AlphaFoldDB" id="A0A5B6Z808"/>
<dbReference type="Gene3D" id="3.30.40.10">
    <property type="entry name" value="Zinc/RING finger domain, C3HC4 (zinc finger)"/>
    <property type="match status" value="1"/>
</dbReference>
<dbReference type="PANTHER" id="PTHR47358">
    <property type="entry name" value="E3 UBIQUITIN-PROTEIN LIGASE HOS1"/>
    <property type="match status" value="1"/>
</dbReference>
<dbReference type="PANTHER" id="PTHR47358:SF2">
    <property type="entry name" value="E3 UBIQUITIN-PROTEIN LIGASE HOS1"/>
    <property type="match status" value="1"/>
</dbReference>
<evidence type="ECO:0000259" key="4">
    <source>
        <dbReference type="Pfam" id="PF13934"/>
    </source>
</evidence>
<feature type="domain" description="ELYS-like" evidence="4">
    <location>
        <begin position="332"/>
        <end position="604"/>
    </location>
</feature>
<keyword evidence="5" id="KW-0808">Transferase</keyword>
<dbReference type="GO" id="GO:0016567">
    <property type="term" value="P:protein ubiquitination"/>
    <property type="evidence" value="ECO:0007669"/>
    <property type="project" value="InterPro"/>
</dbReference>
<keyword evidence="5" id="KW-0012">Acyltransferase</keyword>
<dbReference type="EMBL" id="GHES01009635">
    <property type="protein sequence ID" value="MPA40194.1"/>
    <property type="molecule type" value="Transcribed_RNA"/>
</dbReference>
<organism evidence="5">
    <name type="scientific">Davidia involucrata</name>
    <name type="common">Dove tree</name>
    <dbReference type="NCBI Taxonomy" id="16924"/>
    <lineage>
        <taxon>Eukaryota</taxon>
        <taxon>Viridiplantae</taxon>
        <taxon>Streptophyta</taxon>
        <taxon>Embryophyta</taxon>
        <taxon>Tracheophyta</taxon>
        <taxon>Spermatophyta</taxon>
        <taxon>Magnoliopsida</taxon>
        <taxon>eudicotyledons</taxon>
        <taxon>Gunneridae</taxon>
        <taxon>Pentapetalae</taxon>
        <taxon>asterids</taxon>
        <taxon>Cornales</taxon>
        <taxon>Nyssaceae</taxon>
        <taxon>Davidia</taxon>
    </lineage>
</organism>
<keyword evidence="2" id="KW-0539">Nucleus</keyword>
<dbReference type="GO" id="GO:0005634">
    <property type="term" value="C:nucleus"/>
    <property type="evidence" value="ECO:0007669"/>
    <property type="project" value="UniProtKB-SubCell"/>
</dbReference>
<evidence type="ECO:0000256" key="2">
    <source>
        <dbReference type="ARBA" id="ARBA00023242"/>
    </source>
</evidence>
<dbReference type="InterPro" id="IPR013083">
    <property type="entry name" value="Znf_RING/FYVE/PHD"/>
</dbReference>
<protein>
    <submittedName>
        <fullName evidence="5">Putative E3 ubiquitin-protein ligase HOS1-like</fullName>
        <ecNumber evidence="5">2.3.2.27</ecNumber>
    </submittedName>
</protein>
<dbReference type="InterPro" id="IPR044718">
    <property type="entry name" value="HOS1"/>
</dbReference>
<dbReference type="InterPro" id="IPR025151">
    <property type="entry name" value="ELYS_dom"/>
</dbReference>
<comment type="subcellular location">
    <subcellularLocation>
        <location evidence="1">Nucleus</location>
    </subcellularLocation>
</comment>
<dbReference type="EC" id="2.3.2.27" evidence="5"/>
<dbReference type="Pfam" id="PF13934">
    <property type="entry name" value="ELYS"/>
    <property type="match status" value="1"/>
</dbReference>
<evidence type="ECO:0000256" key="3">
    <source>
        <dbReference type="SAM" id="MobiDB-lite"/>
    </source>
</evidence>
<dbReference type="GO" id="GO:0061630">
    <property type="term" value="F:ubiquitin protein ligase activity"/>
    <property type="evidence" value="ECO:0007669"/>
    <property type="project" value="UniProtKB-EC"/>
</dbReference>
<evidence type="ECO:0000313" key="5">
    <source>
        <dbReference type="EMBL" id="MPA40194.1"/>
    </source>
</evidence>
<evidence type="ECO:0000256" key="1">
    <source>
        <dbReference type="ARBA" id="ARBA00004123"/>
    </source>
</evidence>
<reference evidence="5" key="1">
    <citation type="submission" date="2019-08" db="EMBL/GenBank/DDBJ databases">
        <title>Reference gene set and small RNA set construction with multiple tissues from Davidia involucrata Baill.</title>
        <authorList>
            <person name="Yang H."/>
            <person name="Zhou C."/>
            <person name="Li G."/>
            <person name="Wang J."/>
            <person name="Gao P."/>
            <person name="Wang M."/>
            <person name="Wang R."/>
            <person name="Zhao Y."/>
        </authorList>
    </citation>
    <scope>NUCLEOTIDE SEQUENCE</scope>
    <source>
        <tissue evidence="5">Mixed with DoveR01_LX</tissue>
    </source>
</reference>
<proteinExistence type="predicted"/>
<feature type="region of interest" description="Disordered" evidence="3">
    <location>
        <begin position="1"/>
        <end position="32"/>
    </location>
</feature>
<name>A0A5B6Z808_DAVIN</name>
<sequence>MERRILDGAVGPSDSADGGTATRPPPPLQPNYNGANVQEALERLASIDLFELCNEAKVERCRATRDLRSCGRNVEYVLNSCGHASLCAECSQRCDICPICRIPIPKNGNGLRLRLYYECIEAGLISKRCDDRFQEKEDGDKQLIADVQRLYSLFDVAIENNLVSLICHYVTDVCMDESAVSSDPVIAFLLDEVVVKDWCKQTFKNIVAELRGMYNLVVQEMKTRLNSLLKFSVKLAGISNVLEVLESSFKVTLSAQFHDLHQLQESILKTKQHMEMMIWCVRHQFLENVRCRHTNFTSWCSLVRERKSAAIRRSWPDSVNHSAESTRRDGSTLFIEDALSNLEIEQGYTNEMGGELEIASLQDGGSSFLRSKKEGMVGCYPFENLQAATDTLFLHGSSDLVVAKQAIFLYYLFDRHWTMPDEKWRGIINDFAATFSVTRHSLLESLTFYLLDDHTDEALQEACRLLPEISGPATHPKVAQVLLERQNPDAALMVLRWSGRDGGAQLVSLGEAVTAVRVRVECGLLTEAFMYQRMLCMRVKEKLKHGSSRDASDDLKDECRTWVDWVEALVTEICCLCIRRNLVDRMIELPWNLDEEKYLHKSLLDFAIDDPSTTIGSLLVVFYLQRYRYIEAYQVDCKLKSVEPDFILKNSVSEEVLFRMRSAGQWRAGLVDKSIQLLPEVQQQQLKTGKLPEIIVSPALTVDISAKSNLPKVQEPNSTSLLVASSFDSPLILPMDKAIPSSKPSVLGTPSKPGGFANNYHFELGKYGSPSISNGSSFTGVERGMKSQSGISKNFKFEDITTPGNRRDSSMTAKPLKEFNRSSSRFPQHTSFLDHQFDSVLPEKEQNGFGNRFQNTRPYAVRVPSDLVTSPSGNLGLFKDSAQDPYVDVPAKQVSSDRPDRPWKVVPSDDIMDISWSHGEKDSPDEDINTNGGLRWRSDDTSEDEEQQSPDKLTGVASCTTPMRGIRRSRFARR</sequence>
<feature type="compositionally biased region" description="Basic residues" evidence="3">
    <location>
        <begin position="965"/>
        <end position="974"/>
    </location>
</feature>
<feature type="region of interest" description="Disordered" evidence="3">
    <location>
        <begin position="914"/>
        <end position="974"/>
    </location>
</feature>
<accession>A0A5B6Z808</accession>
<gene>
    <name evidence="5" type="ORF">Din_009635</name>
</gene>